<dbReference type="Proteomes" id="UP000019132">
    <property type="component" value="Unassembled WGS sequence"/>
</dbReference>
<proteinExistence type="predicted"/>
<dbReference type="EnsemblProtists" id="PYU1_T013037">
    <property type="protein sequence ID" value="PYU1_T013037"/>
    <property type="gene ID" value="PYU1_G013010"/>
</dbReference>
<dbReference type="EMBL" id="GL376570">
    <property type="status" value="NOT_ANNOTATED_CDS"/>
    <property type="molecule type" value="Genomic_DNA"/>
</dbReference>
<organism evidence="2 3">
    <name type="scientific">Globisporangium ultimum (strain ATCC 200006 / CBS 805.95 / DAOM BR144)</name>
    <name type="common">Pythium ultimum</name>
    <dbReference type="NCBI Taxonomy" id="431595"/>
    <lineage>
        <taxon>Eukaryota</taxon>
        <taxon>Sar</taxon>
        <taxon>Stramenopiles</taxon>
        <taxon>Oomycota</taxon>
        <taxon>Peronosporomycetes</taxon>
        <taxon>Pythiales</taxon>
        <taxon>Pythiaceae</taxon>
        <taxon>Globisporangium</taxon>
    </lineage>
</organism>
<reference evidence="3" key="2">
    <citation type="submission" date="2010-04" db="EMBL/GenBank/DDBJ databases">
        <authorList>
            <person name="Buell R."/>
            <person name="Hamilton J."/>
            <person name="Hostetler J."/>
        </authorList>
    </citation>
    <scope>NUCLEOTIDE SEQUENCE [LARGE SCALE GENOMIC DNA]</scope>
    <source>
        <strain evidence="3">DAOM:BR144</strain>
    </source>
</reference>
<evidence type="ECO:0000313" key="2">
    <source>
        <dbReference type="EnsemblProtists" id="PYU1_T013037"/>
    </source>
</evidence>
<reference evidence="3" key="1">
    <citation type="journal article" date="2010" name="Genome Biol.">
        <title>Genome sequence of the necrotrophic plant pathogen Pythium ultimum reveals original pathogenicity mechanisms and effector repertoire.</title>
        <authorList>
            <person name="Levesque C.A."/>
            <person name="Brouwer H."/>
            <person name="Cano L."/>
            <person name="Hamilton J.P."/>
            <person name="Holt C."/>
            <person name="Huitema E."/>
            <person name="Raffaele S."/>
            <person name="Robideau G.P."/>
            <person name="Thines M."/>
            <person name="Win J."/>
            <person name="Zerillo M.M."/>
            <person name="Beakes G.W."/>
            <person name="Boore J.L."/>
            <person name="Busam D."/>
            <person name="Dumas B."/>
            <person name="Ferriera S."/>
            <person name="Fuerstenberg S.I."/>
            <person name="Gachon C.M."/>
            <person name="Gaulin E."/>
            <person name="Govers F."/>
            <person name="Grenville-Briggs L."/>
            <person name="Horner N."/>
            <person name="Hostetler J."/>
            <person name="Jiang R.H."/>
            <person name="Johnson J."/>
            <person name="Krajaejun T."/>
            <person name="Lin H."/>
            <person name="Meijer H.J."/>
            <person name="Moore B."/>
            <person name="Morris P."/>
            <person name="Phuntmart V."/>
            <person name="Puiu D."/>
            <person name="Shetty J."/>
            <person name="Stajich J.E."/>
            <person name="Tripathy S."/>
            <person name="Wawra S."/>
            <person name="van West P."/>
            <person name="Whitty B.R."/>
            <person name="Coutinho P.M."/>
            <person name="Henrissat B."/>
            <person name="Martin F."/>
            <person name="Thomas P.D."/>
            <person name="Tyler B.M."/>
            <person name="De Vries R.P."/>
            <person name="Kamoun S."/>
            <person name="Yandell M."/>
            <person name="Tisserat N."/>
            <person name="Buell C.R."/>
        </authorList>
    </citation>
    <scope>NUCLEOTIDE SEQUENCE</scope>
    <source>
        <strain evidence="3">DAOM:BR144</strain>
    </source>
</reference>
<keyword evidence="1" id="KW-0472">Membrane</keyword>
<dbReference type="InParanoid" id="K3X738"/>
<feature type="transmembrane region" description="Helical" evidence="1">
    <location>
        <begin position="277"/>
        <end position="299"/>
    </location>
</feature>
<keyword evidence="1" id="KW-0812">Transmembrane</keyword>
<keyword evidence="1" id="KW-1133">Transmembrane helix</keyword>
<keyword evidence="3" id="KW-1185">Reference proteome</keyword>
<dbReference type="eggNOG" id="ENOG502RW95">
    <property type="taxonomic scope" value="Eukaryota"/>
</dbReference>
<evidence type="ECO:0000313" key="3">
    <source>
        <dbReference type="Proteomes" id="UP000019132"/>
    </source>
</evidence>
<evidence type="ECO:0000256" key="1">
    <source>
        <dbReference type="SAM" id="Phobius"/>
    </source>
</evidence>
<name>K3X738_GLOUD</name>
<sequence length="336" mass="36837">MIIPYVAIDVAISAQDRETWCRPKSTALLEAWLQEYTNKRKLATTAIPKATSKPTSWLPSRLIHSVLAGSGVNAGPQIDTANVFNTLLPSSTDGDDDGSDPIDTASNLRALVWDTGYALALDIYGKTRLVKIHVKCGLSMADITVNATYYESIGCTWDDYSTSNTTTNVTTYSYHAPPRSCQMEQIQRAIGNLSSAPRNTVLGMHMMRHSLTNGTRMYAIHTNERVVVDGSERPVQPSLIIPCIPYEQVVSQQNEWCRPIQSDLVTAWIVVEERQQLALINLVVLAGAVLLTVAMDLFIDREPRMFRSAAIATAVPSLDSVDMGLAEQSVHPSAVS</sequence>
<dbReference type="VEuPathDB" id="FungiDB:PYU1_G013010"/>
<protein>
    <submittedName>
        <fullName evidence="2">Uncharacterized protein</fullName>
    </submittedName>
</protein>
<reference evidence="2" key="3">
    <citation type="submission" date="2015-02" db="UniProtKB">
        <authorList>
            <consortium name="EnsemblProtists"/>
        </authorList>
    </citation>
    <scope>IDENTIFICATION</scope>
    <source>
        <strain evidence="2">DAOM BR144</strain>
    </source>
</reference>
<dbReference type="AlphaFoldDB" id="K3X738"/>
<dbReference type="HOGENOM" id="CLU_827649_0_0_1"/>
<accession>K3X738</accession>